<comment type="caution">
    <text evidence="2">The sequence shown here is derived from an EMBL/GenBank/DDBJ whole genome shotgun (WGS) entry which is preliminary data.</text>
</comment>
<reference evidence="2 3" key="1">
    <citation type="journal article" date="2021" name="Cell Host Microbe">
        <title>in vivo commensal control of Clostridioides difficile virulence.</title>
        <authorList>
            <person name="Girinathan B.P."/>
            <person name="Dibenedetto N."/>
            <person name="Worley J.N."/>
            <person name="Peltier J."/>
            <person name="Arrieta-Ortiz M.L."/>
            <person name="Rupa Christinal Immanuel S."/>
            <person name="Lavin R."/>
            <person name="Delaney M.L."/>
            <person name="Cummins C."/>
            <person name="Hoffmann M."/>
            <person name="Luo Y."/>
            <person name="Gonzalez-Escalona N."/>
            <person name="Allard M."/>
            <person name="Onderdonk A.B."/>
            <person name="Gerber G.K."/>
            <person name="Sonenshein A.L."/>
            <person name="Baliga N."/>
            <person name="Dupuy B."/>
            <person name="Bry L."/>
        </authorList>
    </citation>
    <scope>NUCLEOTIDE SEQUENCE [LARGE SCALE GENOMIC DNA]</scope>
    <source>
        <strain evidence="2 3">DSM 599</strain>
    </source>
</reference>
<evidence type="ECO:0000313" key="3">
    <source>
        <dbReference type="Proteomes" id="UP001299068"/>
    </source>
</evidence>
<evidence type="ECO:0000256" key="1">
    <source>
        <dbReference type="SAM" id="Phobius"/>
    </source>
</evidence>
<keyword evidence="1" id="KW-0812">Transmembrane</keyword>
<keyword evidence="1" id="KW-0472">Membrane</keyword>
<gene>
    <name evidence="2" type="ORF">K5V21_01510</name>
</gene>
<sequence length="430" mass="50433">MRFKDTKITLCLFEPYECNAVKEYLESMAEKGWMLQSISMNFFKFKKIEPRTISYSVDTLHKISIFDTKDNDEVLEYRKGREADGWRFICQANKVQIFASEYEWEAIPIYKEPEELFKSIYKSSSYYVFNQLAIVILFMVNIYSQFFSGTPDHWLSSNLSIVLSILMVTIILINLIEVVSFFCWYLKTKRKLKENEFKHYGSCKQLRIKNSIMLLNAVLAVITLIVSMIIGDGITFVDLLLILIPVIVMVIAYKLIDKLKVSTGINIFITIGITIISLIMVIEVLASPMVNWFDLKDNNIAYELNLTVADFEIDKADENPYKNIQSSVLAKRIQYSSDYDNNSLDYTIIESKYPWVIKLYKNRLLNELDEYELNMSERNINLTKNIKIYSDDNFKKYVIISEDRVVDIRNGLDNIREDEFINKVYKKLFE</sequence>
<feature type="transmembrane region" description="Helical" evidence="1">
    <location>
        <begin position="212"/>
        <end position="230"/>
    </location>
</feature>
<feature type="transmembrane region" description="Helical" evidence="1">
    <location>
        <begin position="265"/>
        <end position="286"/>
    </location>
</feature>
<organism evidence="2 3">
    <name type="scientific">Clostridium sardiniense</name>
    <name type="common">Clostridium absonum</name>
    <dbReference type="NCBI Taxonomy" id="29369"/>
    <lineage>
        <taxon>Bacteria</taxon>
        <taxon>Bacillati</taxon>
        <taxon>Bacillota</taxon>
        <taxon>Clostridia</taxon>
        <taxon>Eubacteriales</taxon>
        <taxon>Clostridiaceae</taxon>
        <taxon>Clostridium</taxon>
    </lineage>
</organism>
<keyword evidence="3" id="KW-1185">Reference proteome</keyword>
<protein>
    <submittedName>
        <fullName evidence="2">DUF2812 domain-containing protein</fullName>
    </submittedName>
</protein>
<evidence type="ECO:0000313" key="2">
    <source>
        <dbReference type="EMBL" id="MBY0754123.1"/>
    </source>
</evidence>
<proteinExistence type="predicted"/>
<dbReference type="InterPro" id="IPR021359">
    <property type="entry name" value="DUF2812"/>
</dbReference>
<keyword evidence="1" id="KW-1133">Transmembrane helix</keyword>
<dbReference type="Proteomes" id="UP001299068">
    <property type="component" value="Unassembled WGS sequence"/>
</dbReference>
<feature type="transmembrane region" description="Helical" evidence="1">
    <location>
        <begin position="159"/>
        <end position="186"/>
    </location>
</feature>
<feature type="transmembrane region" description="Helical" evidence="1">
    <location>
        <begin position="126"/>
        <end position="147"/>
    </location>
</feature>
<name>A0ABS7KTI2_CLOSR</name>
<dbReference type="RefSeq" id="WP_221858530.1">
    <property type="nucleotide sequence ID" value="NZ_JAIKTU010000001.1"/>
</dbReference>
<feature type="transmembrane region" description="Helical" evidence="1">
    <location>
        <begin position="236"/>
        <end position="253"/>
    </location>
</feature>
<accession>A0ABS7KTI2</accession>
<dbReference type="Pfam" id="PF11193">
    <property type="entry name" value="DUF2812"/>
    <property type="match status" value="1"/>
</dbReference>
<dbReference type="EMBL" id="JAIKTU010000001">
    <property type="protein sequence ID" value="MBY0754123.1"/>
    <property type="molecule type" value="Genomic_DNA"/>
</dbReference>